<comment type="function">
    <text evidence="1">Could be a virulence factor.</text>
</comment>
<dbReference type="CDD" id="cd09159">
    <property type="entry name" value="PLDc_ybhO_like_2"/>
    <property type="match status" value="1"/>
</dbReference>
<accession>A0A844ZX05</accession>
<name>A0A844ZX05_9SPHN</name>
<evidence type="ECO:0000313" key="8">
    <source>
        <dbReference type="Proteomes" id="UP000442714"/>
    </source>
</evidence>
<comment type="caution">
    <text evidence="7">The sequence shown here is derived from an EMBL/GenBank/DDBJ whole genome shotgun (WGS) entry which is preliminary data.</text>
</comment>
<dbReference type="SMART" id="SM00155">
    <property type="entry name" value="PLDc"/>
    <property type="match status" value="2"/>
</dbReference>
<dbReference type="Proteomes" id="UP000442714">
    <property type="component" value="Unassembled WGS sequence"/>
</dbReference>
<dbReference type="CDD" id="cd09110">
    <property type="entry name" value="PLDc_CLS_1"/>
    <property type="match status" value="1"/>
</dbReference>
<dbReference type="InterPro" id="IPR025202">
    <property type="entry name" value="PLD-like_dom"/>
</dbReference>
<evidence type="ECO:0000256" key="3">
    <source>
        <dbReference type="ARBA" id="ARBA00018392"/>
    </source>
</evidence>
<organism evidence="7 8">
    <name type="scientific">Pontixanthobacter aquaemixtae</name>
    <dbReference type="NCBI Taxonomy" id="1958940"/>
    <lineage>
        <taxon>Bacteria</taxon>
        <taxon>Pseudomonadati</taxon>
        <taxon>Pseudomonadota</taxon>
        <taxon>Alphaproteobacteria</taxon>
        <taxon>Sphingomonadales</taxon>
        <taxon>Erythrobacteraceae</taxon>
        <taxon>Pontixanthobacter</taxon>
    </lineage>
</organism>
<evidence type="ECO:0000256" key="2">
    <source>
        <dbReference type="ARBA" id="ARBA00004613"/>
    </source>
</evidence>
<dbReference type="PROSITE" id="PS50035">
    <property type="entry name" value="PLD"/>
    <property type="match status" value="2"/>
</dbReference>
<reference evidence="7 8" key="1">
    <citation type="submission" date="2019-12" db="EMBL/GenBank/DDBJ databases">
        <title>Genomic-based taxomic classification of the family Erythrobacteraceae.</title>
        <authorList>
            <person name="Xu L."/>
        </authorList>
    </citation>
    <scope>NUCLEOTIDE SEQUENCE [LARGE SCALE GENOMIC DNA]</scope>
    <source>
        <strain evidence="7 8">KCTC 52763</strain>
    </source>
</reference>
<dbReference type="PANTHER" id="PTHR21248:SF22">
    <property type="entry name" value="PHOSPHOLIPASE D"/>
    <property type="match status" value="1"/>
</dbReference>
<dbReference type="OrthoDB" id="9814092at2"/>
<evidence type="ECO:0000256" key="5">
    <source>
        <dbReference type="ARBA" id="ARBA00029594"/>
    </source>
</evidence>
<dbReference type="Gene3D" id="3.30.870.10">
    <property type="entry name" value="Endonuclease Chain A"/>
    <property type="match status" value="2"/>
</dbReference>
<dbReference type="GO" id="GO:0005576">
    <property type="term" value="C:extracellular region"/>
    <property type="evidence" value="ECO:0007669"/>
    <property type="project" value="UniProtKB-SubCell"/>
</dbReference>
<dbReference type="PANTHER" id="PTHR21248">
    <property type="entry name" value="CARDIOLIPIN SYNTHASE"/>
    <property type="match status" value="1"/>
</dbReference>
<gene>
    <name evidence="7" type="ORF">GRI41_12810</name>
</gene>
<dbReference type="GO" id="GO:0030572">
    <property type="term" value="F:phosphatidyltransferase activity"/>
    <property type="evidence" value="ECO:0007669"/>
    <property type="project" value="UniProtKB-ARBA"/>
</dbReference>
<comment type="subcellular location">
    <subcellularLocation>
        <location evidence="2">Secreted</location>
    </subcellularLocation>
</comment>
<dbReference type="SUPFAM" id="SSF56024">
    <property type="entry name" value="Phospholipase D/nuclease"/>
    <property type="match status" value="2"/>
</dbReference>
<feature type="domain" description="PLD phosphodiesterase" evidence="6">
    <location>
        <begin position="116"/>
        <end position="143"/>
    </location>
</feature>
<evidence type="ECO:0000256" key="1">
    <source>
        <dbReference type="ARBA" id="ARBA00003145"/>
    </source>
</evidence>
<sequence>MPTSDAPEEYTDTEPFDVEAQGLEMTFYPAGADRFEALLDTIGKTQNSLKIFYYMFQSDDAGTKVRDALVDAAKRGVDVHLIVDRFGTDAPDEFFEPIVSEGGRFAVFSPHWSRRYFIRNHQKILISDECVAMVGGFNVSDHYFNPPSENGWCDLGCRMKGPAVDQLLRWYGQLSEWTENPKAQFRSIRKLIREWQPGDGPVRLTLGGPTRVANNWARMVKRDLAQAMRLDLAMAYFSPPRSFRGLIGKVARRGSVRLMLAGKSDNGATIGAARALYGSLLRRGATIYEFQPCKLHMKLVVIDDIVYFGSANFDHRSIRLNLELMFRIEDAGLAAKMRALIDAMEEASVQVTPELHRKRRSIFSRIKWLTGWFLVTTLDYTVSRRLNFSD</sequence>
<dbReference type="GO" id="GO:0032049">
    <property type="term" value="P:cardiolipin biosynthetic process"/>
    <property type="evidence" value="ECO:0007669"/>
    <property type="project" value="UniProtKB-ARBA"/>
</dbReference>
<protein>
    <recommendedName>
        <fullName evidence="3">Phospholipase D</fullName>
    </recommendedName>
    <alternativeName>
        <fullName evidence="5">Choline phosphatase</fullName>
    </alternativeName>
</protein>
<dbReference type="RefSeq" id="WP_160605425.1">
    <property type="nucleotide sequence ID" value="NZ_WTYX01000002.1"/>
</dbReference>
<dbReference type="InterPro" id="IPR001736">
    <property type="entry name" value="PLipase_D/transphosphatidylase"/>
</dbReference>
<keyword evidence="8" id="KW-1185">Reference proteome</keyword>
<evidence type="ECO:0000259" key="6">
    <source>
        <dbReference type="PROSITE" id="PS50035"/>
    </source>
</evidence>
<proteinExistence type="predicted"/>
<evidence type="ECO:0000313" key="7">
    <source>
        <dbReference type="EMBL" id="MXO91710.1"/>
    </source>
</evidence>
<feature type="domain" description="PLD phosphodiesterase" evidence="6">
    <location>
        <begin position="295"/>
        <end position="317"/>
    </location>
</feature>
<dbReference type="Pfam" id="PF13091">
    <property type="entry name" value="PLDc_2"/>
    <property type="match status" value="2"/>
</dbReference>
<keyword evidence="4" id="KW-0964">Secreted</keyword>
<evidence type="ECO:0000256" key="4">
    <source>
        <dbReference type="ARBA" id="ARBA00022525"/>
    </source>
</evidence>
<dbReference type="EMBL" id="WTYX01000002">
    <property type="protein sequence ID" value="MXO91710.1"/>
    <property type="molecule type" value="Genomic_DNA"/>
</dbReference>
<dbReference type="AlphaFoldDB" id="A0A844ZX05"/>